<dbReference type="Proteomes" id="UP000054279">
    <property type="component" value="Unassembled WGS sequence"/>
</dbReference>
<protein>
    <submittedName>
        <fullName evidence="9">GMC oxidoreductase</fullName>
    </submittedName>
</protein>
<dbReference type="Gene3D" id="3.50.50.60">
    <property type="entry name" value="FAD/NAD(P)-binding domain"/>
    <property type="match status" value="1"/>
</dbReference>
<organism evidence="9 10">
    <name type="scientific">Sphaerobolus stellatus (strain SS14)</name>
    <dbReference type="NCBI Taxonomy" id="990650"/>
    <lineage>
        <taxon>Eukaryota</taxon>
        <taxon>Fungi</taxon>
        <taxon>Dikarya</taxon>
        <taxon>Basidiomycota</taxon>
        <taxon>Agaricomycotina</taxon>
        <taxon>Agaricomycetes</taxon>
        <taxon>Phallomycetidae</taxon>
        <taxon>Geastrales</taxon>
        <taxon>Sphaerobolaceae</taxon>
        <taxon>Sphaerobolus</taxon>
    </lineage>
</organism>
<comment type="similarity">
    <text evidence="2">Belongs to the GMC oxidoreductase family.</text>
</comment>
<dbReference type="GO" id="GO:0016614">
    <property type="term" value="F:oxidoreductase activity, acting on CH-OH group of donors"/>
    <property type="evidence" value="ECO:0007669"/>
    <property type="project" value="InterPro"/>
</dbReference>
<dbReference type="Gene3D" id="3.30.560.10">
    <property type="entry name" value="Glucose Oxidase, domain 3"/>
    <property type="match status" value="1"/>
</dbReference>
<dbReference type="SUPFAM" id="SSF54373">
    <property type="entry name" value="FAD-linked reductases, C-terminal domain"/>
    <property type="match status" value="1"/>
</dbReference>
<evidence type="ECO:0000313" key="10">
    <source>
        <dbReference type="Proteomes" id="UP000054279"/>
    </source>
</evidence>
<keyword evidence="5" id="KW-0274">FAD</keyword>
<keyword evidence="10" id="KW-1185">Reference proteome</keyword>
<dbReference type="InterPro" id="IPR007867">
    <property type="entry name" value="GMC_OxRtase_C"/>
</dbReference>
<evidence type="ECO:0000256" key="2">
    <source>
        <dbReference type="ARBA" id="ARBA00010790"/>
    </source>
</evidence>
<name>A0A0C9TXP1_SPHS4</name>
<dbReference type="Pfam" id="PF05199">
    <property type="entry name" value="GMC_oxred_C"/>
    <property type="match status" value="1"/>
</dbReference>
<evidence type="ECO:0000256" key="1">
    <source>
        <dbReference type="ARBA" id="ARBA00001974"/>
    </source>
</evidence>
<accession>A0A0C9TXP1</accession>
<dbReference type="InterPro" id="IPR036188">
    <property type="entry name" value="FAD/NAD-bd_sf"/>
</dbReference>
<evidence type="ECO:0000313" key="9">
    <source>
        <dbReference type="EMBL" id="KIJ26574.1"/>
    </source>
</evidence>
<evidence type="ECO:0000256" key="4">
    <source>
        <dbReference type="ARBA" id="ARBA00022729"/>
    </source>
</evidence>
<evidence type="ECO:0000256" key="6">
    <source>
        <dbReference type="ARBA" id="ARBA00023002"/>
    </source>
</evidence>
<dbReference type="SUPFAM" id="SSF51905">
    <property type="entry name" value="FAD/NAD(P)-binding domain"/>
    <property type="match status" value="1"/>
</dbReference>
<dbReference type="GO" id="GO:0050660">
    <property type="term" value="F:flavin adenine dinucleotide binding"/>
    <property type="evidence" value="ECO:0007669"/>
    <property type="project" value="InterPro"/>
</dbReference>
<keyword evidence="3" id="KW-0285">Flavoprotein</keyword>
<comment type="cofactor">
    <cofactor evidence="1">
        <name>FAD</name>
        <dbReference type="ChEBI" id="CHEBI:57692"/>
    </cofactor>
</comment>
<sequence>MNGVIAVTTIVTAFTSIATGSVSSSIAVGTTFSSIASGTTSVPLLFEPLQSLVLLRPLQVLALFHHRWVYGILCLSPEDLFKSRMSIHSQSRKSASTISDLVMQSGAARTARKIFQPFPLSNIIKPESVPGFDKVPNSPDGCSDEAWASWIQSTFDSVSHPIGTAAMMRRSLGGVVDGRLRVYGTSGLRVIDASIIPFQIGGHLQSTVYGIAEKAADIIKSGV</sequence>
<dbReference type="InterPro" id="IPR012132">
    <property type="entry name" value="GMC_OxRdtase"/>
</dbReference>
<feature type="chain" id="PRO_5002214013" evidence="7">
    <location>
        <begin position="21"/>
        <end position="223"/>
    </location>
</feature>
<dbReference type="OrthoDB" id="269227at2759"/>
<dbReference type="PANTHER" id="PTHR11552:SF201">
    <property type="entry name" value="GLUCOSE-METHANOL-CHOLINE OXIDOREDUCTASE N-TERMINAL DOMAIN-CONTAINING PROTEIN"/>
    <property type="match status" value="1"/>
</dbReference>
<dbReference type="EMBL" id="KN837364">
    <property type="protein sequence ID" value="KIJ26574.1"/>
    <property type="molecule type" value="Genomic_DNA"/>
</dbReference>
<dbReference type="AlphaFoldDB" id="A0A0C9TXP1"/>
<dbReference type="HOGENOM" id="CLU_1240808_0_0_1"/>
<feature type="signal peptide" evidence="7">
    <location>
        <begin position="1"/>
        <end position="20"/>
    </location>
</feature>
<proteinExistence type="inferred from homology"/>
<dbReference type="PANTHER" id="PTHR11552">
    <property type="entry name" value="GLUCOSE-METHANOL-CHOLINE GMC OXIDOREDUCTASE"/>
    <property type="match status" value="1"/>
</dbReference>
<reference evidence="9 10" key="1">
    <citation type="submission" date="2014-06" db="EMBL/GenBank/DDBJ databases">
        <title>Evolutionary Origins and Diversification of the Mycorrhizal Mutualists.</title>
        <authorList>
            <consortium name="DOE Joint Genome Institute"/>
            <consortium name="Mycorrhizal Genomics Consortium"/>
            <person name="Kohler A."/>
            <person name="Kuo A."/>
            <person name="Nagy L.G."/>
            <person name="Floudas D."/>
            <person name="Copeland A."/>
            <person name="Barry K.W."/>
            <person name="Cichocki N."/>
            <person name="Veneault-Fourrey C."/>
            <person name="LaButti K."/>
            <person name="Lindquist E.A."/>
            <person name="Lipzen A."/>
            <person name="Lundell T."/>
            <person name="Morin E."/>
            <person name="Murat C."/>
            <person name="Riley R."/>
            <person name="Ohm R."/>
            <person name="Sun H."/>
            <person name="Tunlid A."/>
            <person name="Henrissat B."/>
            <person name="Grigoriev I.V."/>
            <person name="Hibbett D.S."/>
            <person name="Martin F."/>
        </authorList>
    </citation>
    <scope>NUCLEOTIDE SEQUENCE [LARGE SCALE GENOMIC DNA]</scope>
    <source>
        <strain evidence="9 10">SS14</strain>
    </source>
</reference>
<evidence type="ECO:0000256" key="5">
    <source>
        <dbReference type="ARBA" id="ARBA00022827"/>
    </source>
</evidence>
<evidence type="ECO:0000259" key="8">
    <source>
        <dbReference type="Pfam" id="PF05199"/>
    </source>
</evidence>
<keyword evidence="6" id="KW-0560">Oxidoreductase</keyword>
<keyword evidence="4 7" id="KW-0732">Signal</keyword>
<feature type="domain" description="Glucose-methanol-choline oxidoreductase C-terminal" evidence="8">
    <location>
        <begin position="97"/>
        <end position="212"/>
    </location>
</feature>
<gene>
    <name evidence="9" type="ORF">M422DRAFT_236461</name>
</gene>
<evidence type="ECO:0000256" key="3">
    <source>
        <dbReference type="ARBA" id="ARBA00022630"/>
    </source>
</evidence>
<evidence type="ECO:0000256" key="7">
    <source>
        <dbReference type="SAM" id="SignalP"/>
    </source>
</evidence>